<evidence type="ECO:0008006" key="3">
    <source>
        <dbReference type="Google" id="ProtNLM"/>
    </source>
</evidence>
<dbReference type="PATRIC" id="fig|70996.4.peg.4086"/>
<dbReference type="NCBIfam" id="TIGR01409">
    <property type="entry name" value="TAT_signal_seq"/>
    <property type="match status" value="1"/>
</dbReference>
<dbReference type="EMBL" id="LGKP01000021">
    <property type="protein sequence ID" value="KPL86701.1"/>
    <property type="molecule type" value="Genomic_DNA"/>
</dbReference>
<dbReference type="InterPro" id="IPR006311">
    <property type="entry name" value="TAT_signal"/>
</dbReference>
<sequence length="239" mass="25382">MSISRRGFLKGVGGGVAVASFASMFGLHDVSAADYNAQNHDAKDTPLTIVSLAATAERLAITSYYNTIKGNPFGLADEELLYLKYALSAELHHLEVVESFGGKALTDKFYVPAKFLSDFGVNTNTFMAAETAFTGAYLAATRRFAELGEPRIAATTAQHAATEAEHLALTREIGGYLPNPNTLPAPIFYNVSDAVPVLGPFLQGGTGFIGPVDYPGADAVRALLGKDMALKVPPFTQVF</sequence>
<dbReference type="RefSeq" id="WP_054534700.1">
    <property type="nucleotide sequence ID" value="NZ_LGKP01000021.1"/>
</dbReference>
<comment type="caution">
    <text evidence="1">The sequence shown here is derived from an EMBL/GenBank/DDBJ whole genome shotgun (WGS) entry which is preliminary data.</text>
</comment>
<proteinExistence type="predicted"/>
<gene>
    <name evidence="1" type="ORF">SE18_12025</name>
</gene>
<name>A0A0P6XRH6_9CHLR</name>
<evidence type="ECO:0000313" key="1">
    <source>
        <dbReference type="EMBL" id="KPL86701.1"/>
    </source>
</evidence>
<organism evidence="1 2">
    <name type="scientific">Herpetosiphon geysericola</name>
    <dbReference type="NCBI Taxonomy" id="70996"/>
    <lineage>
        <taxon>Bacteria</taxon>
        <taxon>Bacillati</taxon>
        <taxon>Chloroflexota</taxon>
        <taxon>Chloroflexia</taxon>
        <taxon>Herpetosiphonales</taxon>
        <taxon>Herpetosiphonaceae</taxon>
        <taxon>Herpetosiphon</taxon>
    </lineage>
</organism>
<dbReference type="AlphaFoldDB" id="A0A0P6XRH6"/>
<dbReference type="PROSITE" id="PS51318">
    <property type="entry name" value="TAT"/>
    <property type="match status" value="1"/>
</dbReference>
<keyword evidence="2" id="KW-1185">Reference proteome</keyword>
<evidence type="ECO:0000313" key="2">
    <source>
        <dbReference type="Proteomes" id="UP000050277"/>
    </source>
</evidence>
<dbReference type="Proteomes" id="UP000050277">
    <property type="component" value="Unassembled WGS sequence"/>
</dbReference>
<dbReference type="OrthoDB" id="148321at2"/>
<dbReference type="InterPro" id="IPR019546">
    <property type="entry name" value="TAT_signal_bac_arc"/>
</dbReference>
<accession>A0A0P6XRH6</accession>
<reference evidence="1 2" key="1">
    <citation type="submission" date="2015-07" db="EMBL/GenBank/DDBJ databases">
        <title>Whole genome sequence of Herpetosiphon geysericola DSM 7119.</title>
        <authorList>
            <person name="Hemp J."/>
            <person name="Ward L.M."/>
            <person name="Pace L.A."/>
            <person name="Fischer W.W."/>
        </authorList>
    </citation>
    <scope>NUCLEOTIDE SEQUENCE [LARGE SCALE GENOMIC DNA]</scope>
    <source>
        <strain evidence="1 2">DSM 7119</strain>
    </source>
</reference>
<protein>
    <recommendedName>
        <fullName evidence="3">Ferritin-like domain-containing protein</fullName>
    </recommendedName>
</protein>